<reference evidence="7 8" key="1">
    <citation type="submission" date="2022-10" db="EMBL/GenBank/DDBJ databases">
        <title>Roseococcus glaciei nov., sp. nov., isolated from glacier.</title>
        <authorList>
            <person name="Liu Q."/>
            <person name="Xin Y.-H."/>
        </authorList>
    </citation>
    <scope>NUCLEOTIDE SEQUENCE [LARGE SCALE GENOMIC DNA]</scope>
    <source>
        <strain evidence="7 8">MDT2-1-1</strain>
    </source>
</reference>
<keyword evidence="4 7" id="KW-0067">ATP-binding</keyword>
<protein>
    <submittedName>
        <fullName evidence="7">ATP-binding cassette domain-containing protein</fullName>
    </submittedName>
</protein>
<dbReference type="RefSeq" id="WP_301591652.1">
    <property type="nucleotide sequence ID" value="NZ_JAPFQI010000017.1"/>
</dbReference>
<organism evidence="7 8">
    <name type="scientific">Sabulicella glaciei</name>
    <dbReference type="NCBI Taxonomy" id="2984948"/>
    <lineage>
        <taxon>Bacteria</taxon>
        <taxon>Pseudomonadati</taxon>
        <taxon>Pseudomonadota</taxon>
        <taxon>Alphaproteobacteria</taxon>
        <taxon>Acetobacterales</taxon>
        <taxon>Acetobacteraceae</taxon>
        <taxon>Sabulicella</taxon>
    </lineage>
</organism>
<dbReference type="Gene3D" id="3.40.50.300">
    <property type="entry name" value="P-loop containing nucleotide triphosphate hydrolases"/>
    <property type="match status" value="1"/>
</dbReference>
<dbReference type="InterPro" id="IPR027417">
    <property type="entry name" value="P-loop_NTPase"/>
</dbReference>
<sequence>MNAIEATGLTAGYGGNAVVENVSLTLAEGEALTLIGHNGAGKSTLLRVLFGLHRPDAGRIRVFGRELPSHIPAALNAAGVALVPEGRGVFPDLTVTEIFGLALWAGGVPKPEQPRRVEEVLDVLPRIREFLSRRAGTLSGGQQQMVSIARALLLKPRALLLDEPSIGLAPKLFQDLLEPIARLRREHGVALLLVEQQIREALAISDRVIVMKSGRVIQEGTPDRFRDHSALMELF</sequence>
<dbReference type="InterPro" id="IPR003593">
    <property type="entry name" value="AAA+_ATPase"/>
</dbReference>
<evidence type="ECO:0000313" key="7">
    <source>
        <dbReference type="EMBL" id="MCW8087448.1"/>
    </source>
</evidence>
<dbReference type="PROSITE" id="PS50893">
    <property type="entry name" value="ABC_TRANSPORTER_2"/>
    <property type="match status" value="1"/>
</dbReference>
<dbReference type="Proteomes" id="UP001526430">
    <property type="component" value="Unassembled WGS sequence"/>
</dbReference>
<dbReference type="InterPro" id="IPR003439">
    <property type="entry name" value="ABC_transporter-like_ATP-bd"/>
</dbReference>
<dbReference type="GO" id="GO:0005524">
    <property type="term" value="F:ATP binding"/>
    <property type="evidence" value="ECO:0007669"/>
    <property type="project" value="UniProtKB-KW"/>
</dbReference>
<dbReference type="PROSITE" id="PS00211">
    <property type="entry name" value="ABC_TRANSPORTER_1"/>
    <property type="match status" value="1"/>
</dbReference>
<name>A0ABT3NZ92_9PROT</name>
<accession>A0ABT3NZ92</accession>
<comment type="similarity">
    <text evidence="1">Belongs to the ABC transporter superfamily.</text>
</comment>
<dbReference type="PANTHER" id="PTHR43820">
    <property type="entry name" value="HIGH-AFFINITY BRANCHED-CHAIN AMINO ACID TRANSPORT ATP-BINDING PROTEIN LIVF"/>
    <property type="match status" value="1"/>
</dbReference>
<dbReference type="EMBL" id="JAPFQI010000017">
    <property type="protein sequence ID" value="MCW8087448.1"/>
    <property type="molecule type" value="Genomic_DNA"/>
</dbReference>
<evidence type="ECO:0000259" key="6">
    <source>
        <dbReference type="PROSITE" id="PS50893"/>
    </source>
</evidence>
<evidence type="ECO:0000256" key="3">
    <source>
        <dbReference type="ARBA" id="ARBA00022741"/>
    </source>
</evidence>
<comment type="caution">
    <text evidence="7">The sequence shown here is derived from an EMBL/GenBank/DDBJ whole genome shotgun (WGS) entry which is preliminary data.</text>
</comment>
<evidence type="ECO:0000256" key="5">
    <source>
        <dbReference type="ARBA" id="ARBA00022970"/>
    </source>
</evidence>
<keyword evidence="3" id="KW-0547">Nucleotide-binding</keyword>
<keyword evidence="8" id="KW-1185">Reference proteome</keyword>
<dbReference type="SUPFAM" id="SSF52540">
    <property type="entry name" value="P-loop containing nucleoside triphosphate hydrolases"/>
    <property type="match status" value="1"/>
</dbReference>
<evidence type="ECO:0000313" key="8">
    <source>
        <dbReference type="Proteomes" id="UP001526430"/>
    </source>
</evidence>
<dbReference type="InterPro" id="IPR017871">
    <property type="entry name" value="ABC_transporter-like_CS"/>
</dbReference>
<evidence type="ECO:0000256" key="1">
    <source>
        <dbReference type="ARBA" id="ARBA00005417"/>
    </source>
</evidence>
<gene>
    <name evidence="7" type="ORF">OF850_17610</name>
</gene>
<proteinExistence type="inferred from homology"/>
<evidence type="ECO:0000256" key="2">
    <source>
        <dbReference type="ARBA" id="ARBA00022448"/>
    </source>
</evidence>
<feature type="domain" description="ABC transporter" evidence="6">
    <location>
        <begin position="4"/>
        <end position="234"/>
    </location>
</feature>
<keyword evidence="5" id="KW-0029">Amino-acid transport</keyword>
<dbReference type="Pfam" id="PF00005">
    <property type="entry name" value="ABC_tran"/>
    <property type="match status" value="1"/>
</dbReference>
<keyword evidence="2" id="KW-0813">Transport</keyword>
<dbReference type="PANTHER" id="PTHR43820:SF4">
    <property type="entry name" value="HIGH-AFFINITY BRANCHED-CHAIN AMINO ACID TRANSPORT ATP-BINDING PROTEIN LIVF"/>
    <property type="match status" value="1"/>
</dbReference>
<dbReference type="SMART" id="SM00382">
    <property type="entry name" value="AAA"/>
    <property type="match status" value="1"/>
</dbReference>
<evidence type="ECO:0000256" key="4">
    <source>
        <dbReference type="ARBA" id="ARBA00022840"/>
    </source>
</evidence>
<dbReference type="InterPro" id="IPR052156">
    <property type="entry name" value="BCAA_Transport_ATP-bd_LivF"/>
</dbReference>